<dbReference type="GO" id="GO:0005975">
    <property type="term" value="P:carbohydrate metabolic process"/>
    <property type="evidence" value="ECO:0007669"/>
    <property type="project" value="InterPro"/>
</dbReference>
<dbReference type="InterPro" id="IPR051795">
    <property type="entry name" value="Glycosyl_Hydrlase_43"/>
</dbReference>
<dbReference type="AlphaFoldDB" id="A0A7X1NVN9"/>
<feature type="active site" description="Proton donor" evidence="4">
    <location>
        <position position="205"/>
    </location>
</feature>
<protein>
    <submittedName>
        <fullName evidence="7">Family 43 glycosylhydrolase</fullName>
    </submittedName>
</protein>
<evidence type="ECO:0000256" key="6">
    <source>
        <dbReference type="RuleBase" id="RU361187"/>
    </source>
</evidence>
<sequence>MPDAALPQTYTNPVYPHYFADPFVLRHGDDYYAYGTSGRPHESGRAFEVLHSRDLLHWTALGGALEPLGGENARDYWAPEVAFHEGQFYMYYSAGVGDKGHQLRVAVAPRPEGPFRDAGVILTPDDPFTIDASPFQDEDGQWYLYYARDFLDGERVGTALAVDRLEDMTRLAGEPRTVLRATADWQIFRQNREMYGSTYDWYTLEGPFVVKRGGRYYCFYSGGAWEEPNYGVSWAVADHPLGPWTEPESDGPTLLRSVPGQVVGPGHNSVVTGPDGRDYLVYHAWDPQKTARRMCIDVIEWTPNGPRVDGPSFTPRPAPLPR</sequence>
<feature type="site" description="Important for catalytic activity, responsible for pKa modulation of the active site Glu and correct orientation of both the proton donor and substrate" evidence="5">
    <location>
        <position position="131"/>
    </location>
</feature>
<evidence type="ECO:0000313" key="7">
    <source>
        <dbReference type="EMBL" id="MPY66590.1"/>
    </source>
</evidence>
<evidence type="ECO:0000256" key="4">
    <source>
        <dbReference type="PIRSR" id="PIRSR606710-1"/>
    </source>
</evidence>
<name>A0A7X1NVN9_9DEIO</name>
<dbReference type="Proteomes" id="UP000484842">
    <property type="component" value="Unassembled WGS sequence"/>
</dbReference>
<evidence type="ECO:0000256" key="3">
    <source>
        <dbReference type="ARBA" id="ARBA00023295"/>
    </source>
</evidence>
<dbReference type="RefSeq" id="WP_152870786.1">
    <property type="nucleotide sequence ID" value="NZ_WBSL01000002.1"/>
</dbReference>
<dbReference type="GO" id="GO:0004553">
    <property type="term" value="F:hydrolase activity, hydrolyzing O-glycosyl compounds"/>
    <property type="evidence" value="ECO:0007669"/>
    <property type="project" value="InterPro"/>
</dbReference>
<dbReference type="Pfam" id="PF04616">
    <property type="entry name" value="Glyco_hydro_43"/>
    <property type="match status" value="1"/>
</dbReference>
<dbReference type="EMBL" id="WBSL01000002">
    <property type="protein sequence ID" value="MPY66590.1"/>
    <property type="molecule type" value="Genomic_DNA"/>
</dbReference>
<keyword evidence="8" id="KW-1185">Reference proteome</keyword>
<evidence type="ECO:0000256" key="2">
    <source>
        <dbReference type="ARBA" id="ARBA00022801"/>
    </source>
</evidence>
<organism evidence="7 8">
    <name type="scientific">Deinococcus terrestris</name>
    <dbReference type="NCBI Taxonomy" id="2651870"/>
    <lineage>
        <taxon>Bacteria</taxon>
        <taxon>Thermotogati</taxon>
        <taxon>Deinococcota</taxon>
        <taxon>Deinococci</taxon>
        <taxon>Deinococcales</taxon>
        <taxon>Deinococcaceae</taxon>
        <taxon>Deinococcus</taxon>
    </lineage>
</organism>
<feature type="active site" description="Proton acceptor" evidence="4">
    <location>
        <position position="21"/>
    </location>
</feature>
<reference evidence="7 8" key="1">
    <citation type="submission" date="2019-10" db="EMBL/GenBank/DDBJ databases">
        <title>Deinococcus sp. isolated from soil.</title>
        <authorList>
            <person name="Li Y."/>
            <person name="Wang J."/>
        </authorList>
    </citation>
    <scope>NUCLEOTIDE SEQUENCE [LARGE SCALE GENOMIC DNA]</scope>
    <source>
        <strain evidence="7 8">SDU3-2</strain>
    </source>
</reference>
<dbReference type="PANTHER" id="PTHR42812:SF5">
    <property type="entry name" value="ENDO-ARABINASE"/>
    <property type="match status" value="1"/>
</dbReference>
<gene>
    <name evidence="7" type="ORF">F8S09_07755</name>
</gene>
<comment type="similarity">
    <text evidence="1 6">Belongs to the glycosyl hydrolase 43 family.</text>
</comment>
<dbReference type="PANTHER" id="PTHR42812">
    <property type="entry name" value="BETA-XYLOSIDASE"/>
    <property type="match status" value="1"/>
</dbReference>
<dbReference type="InterPro" id="IPR023296">
    <property type="entry name" value="Glyco_hydro_beta-prop_sf"/>
</dbReference>
<evidence type="ECO:0000256" key="5">
    <source>
        <dbReference type="PIRSR" id="PIRSR606710-2"/>
    </source>
</evidence>
<dbReference type="InterPro" id="IPR006710">
    <property type="entry name" value="Glyco_hydro_43"/>
</dbReference>
<dbReference type="SUPFAM" id="SSF75005">
    <property type="entry name" value="Arabinanase/levansucrase/invertase"/>
    <property type="match status" value="1"/>
</dbReference>
<evidence type="ECO:0000313" key="8">
    <source>
        <dbReference type="Proteomes" id="UP000484842"/>
    </source>
</evidence>
<keyword evidence="2 6" id="KW-0378">Hydrolase</keyword>
<dbReference type="CDD" id="cd08991">
    <property type="entry name" value="GH43_HoAraf43-like"/>
    <property type="match status" value="1"/>
</dbReference>
<comment type="caution">
    <text evidence="7">The sequence shown here is derived from an EMBL/GenBank/DDBJ whole genome shotgun (WGS) entry which is preliminary data.</text>
</comment>
<accession>A0A7X1NVN9</accession>
<proteinExistence type="inferred from homology"/>
<evidence type="ECO:0000256" key="1">
    <source>
        <dbReference type="ARBA" id="ARBA00009865"/>
    </source>
</evidence>
<keyword evidence="3 6" id="KW-0326">Glycosidase</keyword>
<dbReference type="Gene3D" id="2.115.10.20">
    <property type="entry name" value="Glycosyl hydrolase domain, family 43"/>
    <property type="match status" value="1"/>
</dbReference>